<evidence type="ECO:0000313" key="2">
    <source>
        <dbReference type="Proteomes" id="UP000093080"/>
    </source>
</evidence>
<dbReference type="RefSeq" id="WP_067615564.1">
    <property type="nucleotide sequence ID" value="NZ_MAGO01000001.1"/>
</dbReference>
<dbReference type="InterPro" id="IPR003787">
    <property type="entry name" value="Sulphur_relay_DsrE/F-like"/>
</dbReference>
<dbReference type="Proteomes" id="UP000093080">
    <property type="component" value="Unassembled WGS sequence"/>
</dbReference>
<dbReference type="OrthoDB" id="5432020at2"/>
<sequence length="116" mass="12819">MKTKVVFHVNRDDQESLLIALGNMENLLKVVPPEEAGVYLLSNGKSVKLFQRDRASEYASTVKSLSEKGVHFLVCNNSLNKFGIKPDELIEVCEVVPAGIVELIKLQSEGCAYVKP</sequence>
<name>A0A1B9F8Z7_9BACT</name>
<keyword evidence="2" id="KW-1185">Reference proteome</keyword>
<dbReference type="AlphaFoldDB" id="A0A1B9F8Z7"/>
<dbReference type="PANTHER" id="PTHR37691">
    <property type="entry name" value="BLR3518 PROTEIN"/>
    <property type="match status" value="1"/>
</dbReference>
<gene>
    <name evidence="1" type="ORF">DBT_0216</name>
</gene>
<dbReference type="EMBL" id="MAGO01000001">
    <property type="protein sequence ID" value="OCC16399.1"/>
    <property type="molecule type" value="Genomic_DNA"/>
</dbReference>
<dbReference type="STRING" id="1156395.DBT_0216"/>
<dbReference type="PANTHER" id="PTHR37691:SF1">
    <property type="entry name" value="BLR3518 PROTEIN"/>
    <property type="match status" value="1"/>
</dbReference>
<dbReference type="InterPro" id="IPR027396">
    <property type="entry name" value="DsrEFH-like"/>
</dbReference>
<dbReference type="Pfam" id="PF02635">
    <property type="entry name" value="DsrE"/>
    <property type="match status" value="1"/>
</dbReference>
<comment type="caution">
    <text evidence="1">The sequence shown here is derived from an EMBL/GenBank/DDBJ whole genome shotgun (WGS) entry which is preliminary data.</text>
</comment>
<proteinExistence type="predicted"/>
<accession>A0A1B9F8Z7</accession>
<reference evidence="1 2" key="1">
    <citation type="submission" date="2016-06" db="EMBL/GenBank/DDBJ databases">
        <title>Respiratory ammonification of nitrate coupled to the oxidation of elemental sulfur in deep-sea autotrophic thermophilic bacteria.</title>
        <authorList>
            <person name="Slobodkina G.B."/>
            <person name="Mardanov A.V."/>
            <person name="Ravin N.V."/>
            <person name="Frolova A.A."/>
            <person name="Viryasiv M.B."/>
            <person name="Chernyh N.A."/>
            <person name="Bonch-Osmolovskaya E.A."/>
            <person name="Slobodkin A.I."/>
        </authorList>
    </citation>
    <scope>NUCLEOTIDE SEQUENCE [LARGE SCALE GENOMIC DNA]</scope>
    <source>
        <strain evidence="1 2">S69</strain>
    </source>
</reference>
<evidence type="ECO:0000313" key="1">
    <source>
        <dbReference type="EMBL" id="OCC16399.1"/>
    </source>
</evidence>
<dbReference type="SUPFAM" id="SSF75169">
    <property type="entry name" value="DsrEFH-like"/>
    <property type="match status" value="1"/>
</dbReference>
<protein>
    <submittedName>
        <fullName evidence="1">Uncharacterized protein</fullName>
    </submittedName>
</protein>
<organism evidence="1 2">
    <name type="scientific">Dissulfuribacter thermophilus</name>
    <dbReference type="NCBI Taxonomy" id="1156395"/>
    <lineage>
        <taxon>Bacteria</taxon>
        <taxon>Pseudomonadati</taxon>
        <taxon>Thermodesulfobacteriota</taxon>
        <taxon>Dissulfuribacteria</taxon>
        <taxon>Dissulfuribacterales</taxon>
        <taxon>Dissulfuribacteraceae</taxon>
        <taxon>Dissulfuribacter</taxon>
    </lineage>
</organism>
<dbReference type="Gene3D" id="3.40.1260.10">
    <property type="entry name" value="DsrEFH-like"/>
    <property type="match status" value="1"/>
</dbReference>